<dbReference type="EMBL" id="QLYX01000011">
    <property type="protein sequence ID" value="RAY12830.1"/>
    <property type="molecule type" value="Genomic_DNA"/>
</dbReference>
<dbReference type="InterPro" id="IPR011251">
    <property type="entry name" value="Luciferase-like_dom"/>
</dbReference>
<dbReference type="Pfam" id="PF00296">
    <property type="entry name" value="Bac_luciferase"/>
    <property type="match status" value="1"/>
</dbReference>
<protein>
    <recommendedName>
        <fullName evidence="3">Luciferase-like domain-containing protein</fullName>
    </recommendedName>
</protein>
<evidence type="ECO:0000256" key="2">
    <source>
        <dbReference type="ARBA" id="ARBA00023033"/>
    </source>
</evidence>
<dbReference type="GO" id="GO:0004497">
    <property type="term" value="F:monooxygenase activity"/>
    <property type="evidence" value="ECO:0007669"/>
    <property type="project" value="UniProtKB-KW"/>
</dbReference>
<gene>
    <name evidence="4" type="ORF">DPM19_22690</name>
</gene>
<dbReference type="PANTHER" id="PTHR30137">
    <property type="entry name" value="LUCIFERASE-LIKE MONOOXYGENASE"/>
    <property type="match status" value="1"/>
</dbReference>
<name>A0A365H171_9ACTN</name>
<dbReference type="SUPFAM" id="SSF51679">
    <property type="entry name" value="Bacterial luciferase-like"/>
    <property type="match status" value="1"/>
</dbReference>
<dbReference type="Proteomes" id="UP000251891">
    <property type="component" value="Unassembled WGS sequence"/>
</dbReference>
<dbReference type="PANTHER" id="PTHR30137:SF8">
    <property type="entry name" value="BLR5498 PROTEIN"/>
    <property type="match status" value="1"/>
</dbReference>
<proteinExistence type="predicted"/>
<evidence type="ECO:0000313" key="5">
    <source>
        <dbReference type="Proteomes" id="UP000251891"/>
    </source>
</evidence>
<feature type="domain" description="Luciferase-like" evidence="3">
    <location>
        <begin position="17"/>
        <end position="356"/>
    </location>
</feature>
<keyword evidence="5" id="KW-1185">Reference proteome</keyword>
<reference evidence="4 5" key="1">
    <citation type="submission" date="2018-06" db="EMBL/GenBank/DDBJ databases">
        <title>Actinomadura craniellae sp. nov. isolated from marine sponge Craniella sp.</title>
        <authorList>
            <person name="Li L."/>
            <person name="Xu Q.H."/>
            <person name="Lin H.W."/>
            <person name="Lu Y.H."/>
        </authorList>
    </citation>
    <scope>NUCLEOTIDE SEQUENCE [LARGE SCALE GENOMIC DNA]</scope>
    <source>
        <strain evidence="4 5">LHW63021</strain>
    </source>
</reference>
<evidence type="ECO:0000313" key="4">
    <source>
        <dbReference type="EMBL" id="RAY12830.1"/>
    </source>
</evidence>
<dbReference type="InterPro" id="IPR050766">
    <property type="entry name" value="Bact_Lucif_Oxidored"/>
</dbReference>
<accession>A0A365H171</accession>
<keyword evidence="1" id="KW-0560">Oxidoreductase</keyword>
<dbReference type="InterPro" id="IPR036661">
    <property type="entry name" value="Luciferase-like_sf"/>
</dbReference>
<dbReference type="AlphaFoldDB" id="A0A365H171"/>
<comment type="caution">
    <text evidence="4">The sequence shown here is derived from an EMBL/GenBank/DDBJ whole genome shotgun (WGS) entry which is preliminary data.</text>
</comment>
<organism evidence="4 5">
    <name type="scientific">Actinomadura craniellae</name>
    <dbReference type="NCBI Taxonomy" id="2231787"/>
    <lineage>
        <taxon>Bacteria</taxon>
        <taxon>Bacillati</taxon>
        <taxon>Actinomycetota</taxon>
        <taxon>Actinomycetes</taxon>
        <taxon>Streptosporangiales</taxon>
        <taxon>Thermomonosporaceae</taxon>
        <taxon>Actinomadura</taxon>
    </lineage>
</organism>
<dbReference type="GO" id="GO:0005829">
    <property type="term" value="C:cytosol"/>
    <property type="evidence" value="ECO:0007669"/>
    <property type="project" value="TreeGrafter"/>
</dbReference>
<evidence type="ECO:0000259" key="3">
    <source>
        <dbReference type="Pfam" id="PF00296"/>
    </source>
</evidence>
<evidence type="ECO:0000256" key="1">
    <source>
        <dbReference type="ARBA" id="ARBA00023002"/>
    </source>
</evidence>
<dbReference type="Gene3D" id="3.20.20.30">
    <property type="entry name" value="Luciferase-like domain"/>
    <property type="match status" value="1"/>
</dbReference>
<dbReference type="GO" id="GO:0016705">
    <property type="term" value="F:oxidoreductase activity, acting on paired donors, with incorporation or reduction of molecular oxygen"/>
    <property type="evidence" value="ECO:0007669"/>
    <property type="project" value="InterPro"/>
</dbReference>
<sequence>MMGGSGPETARVKGARMKFSLFYPVTVGSADRLGTGLLGLEPQLYGSAIAELREQAVAADETGWHSLMLAERHFEVEGYQVTPNPLLLNVYLAQHTARLRHGQLGLAVPTWNPLRLAEDIAVADHLTGGRLDVGLSHAVPARAGGVLGQHHRGAENREIFEEWFEVMRMAWTEELWSYEGAHIQVPPPGIAWRHPVSERLGAGVEDGALTRIGTVPRPLQSPHPPLYTVLTGGDETVEWAARVGSTLVTTATEPGRIRRVAETYAEAANRHGRNVYLNRWEPGGGIALCRFLAVAPTHEEALRTGRQALPYVRDWLAGFGLFDGRPRTLDELVADGAMLLGTPERVGEQVRCLADEHGIDHLIFVACTGSADHGRMLETIAAFGEEIIGRLSPA</sequence>
<keyword evidence="2" id="KW-0503">Monooxygenase</keyword>